<dbReference type="EMBL" id="AP035884">
    <property type="protein sequence ID" value="BFP56432.1"/>
    <property type="molecule type" value="Genomic_DNA"/>
</dbReference>
<gene>
    <name evidence="2" type="ORF">SCMC78_62390</name>
</gene>
<dbReference type="AlphaFoldDB" id="A0AB33KPB9"/>
<organism evidence="2">
    <name type="scientific">Streptomyces sp. CMC78</name>
    <dbReference type="NCBI Taxonomy" id="3231512"/>
    <lineage>
        <taxon>Bacteria</taxon>
        <taxon>Bacillati</taxon>
        <taxon>Actinomycetota</taxon>
        <taxon>Actinomycetes</taxon>
        <taxon>Kitasatosporales</taxon>
        <taxon>Streptomycetaceae</taxon>
        <taxon>Streptomyces</taxon>
    </lineage>
</organism>
<proteinExistence type="predicted"/>
<feature type="region of interest" description="Disordered" evidence="1">
    <location>
        <begin position="1"/>
        <end position="27"/>
    </location>
</feature>
<dbReference type="KEGG" id="stcm:SCMC78_62390"/>
<evidence type="ECO:0000313" key="2">
    <source>
        <dbReference type="EMBL" id="BFP56432.1"/>
    </source>
</evidence>
<name>A0AB33KPB9_9ACTN</name>
<evidence type="ECO:0000256" key="1">
    <source>
        <dbReference type="SAM" id="MobiDB-lite"/>
    </source>
</evidence>
<reference evidence="2" key="1">
    <citation type="submission" date="2024-07" db="EMBL/GenBank/DDBJ databases">
        <title>Complete genome sequences of cellulolytic bacteria, Kitasatospora sp. CMC57 and Streptomyces sp. CMC78, isolated from Japanese agricultural soil.</title>
        <authorList>
            <person name="Hashimoto T."/>
            <person name="Ito M."/>
            <person name="Iwamoto M."/>
            <person name="Fukahori D."/>
            <person name="Shoda T."/>
            <person name="Sakoda M."/>
            <person name="Morohoshi T."/>
            <person name="Mitsuboshi M."/>
            <person name="Nishizawa T."/>
        </authorList>
    </citation>
    <scope>NUCLEOTIDE SEQUENCE</scope>
    <source>
        <strain evidence="2">CMC78</strain>
    </source>
</reference>
<accession>A0AB33KPB9</accession>
<sequence length="219" mass="24692">MWSGKILRTEPTGPARGGEPQRGLGRRRAVERDLHRFLRRELQDLGVHPPLDVEQLCSALSRRRGRPLYLREAPLPKPGPTGMWVEYDAYDVILYQQETTRLHQDHIKLHEIGHILVAEAEDAEQASAEATGQTPVLDPDEEPAVFVEGWAAMLPVFDPETIKRVARRCTYDDGEECSVELAATIILEWASVLDDSTPLSEDPSLRRVQSALGDRRGWL</sequence>
<protein>
    <recommendedName>
        <fullName evidence="3">IrrE N-terminal-like domain-containing protein</fullName>
    </recommendedName>
</protein>
<evidence type="ECO:0008006" key="3">
    <source>
        <dbReference type="Google" id="ProtNLM"/>
    </source>
</evidence>